<comment type="subunit">
    <text evidence="5">Homodimer.</text>
</comment>
<feature type="domain" description="Pyridoxamine 5'-phosphate oxidase N-terminal" evidence="6">
    <location>
        <begin position="35"/>
        <end position="159"/>
    </location>
</feature>
<keyword evidence="2 5" id="KW-0285">Flavoprotein</keyword>
<comment type="catalytic activity">
    <reaction evidence="5">
        <text>pyridoxamine 5'-phosphate + O2 + H2O = pyridoxal 5'-phosphate + H2O2 + NH4(+)</text>
        <dbReference type="Rhea" id="RHEA:15817"/>
        <dbReference type="ChEBI" id="CHEBI:15377"/>
        <dbReference type="ChEBI" id="CHEBI:15379"/>
        <dbReference type="ChEBI" id="CHEBI:16240"/>
        <dbReference type="ChEBI" id="CHEBI:28938"/>
        <dbReference type="ChEBI" id="CHEBI:58451"/>
        <dbReference type="ChEBI" id="CHEBI:597326"/>
        <dbReference type="EC" id="1.4.3.5"/>
    </reaction>
</comment>
<gene>
    <name evidence="5 8" type="primary">pdxH</name>
    <name evidence="8" type="ORF">QQ020_00465</name>
</gene>
<dbReference type="InterPro" id="IPR019740">
    <property type="entry name" value="Pyridox_Oxase_CS"/>
</dbReference>
<feature type="binding site" evidence="5">
    <location>
        <position position="124"/>
    </location>
    <ligand>
        <name>substrate</name>
    </ligand>
</feature>
<evidence type="ECO:0000256" key="3">
    <source>
        <dbReference type="ARBA" id="ARBA00022643"/>
    </source>
</evidence>
<dbReference type="RefSeq" id="WP_346755831.1">
    <property type="nucleotide sequence ID" value="NZ_JAUJEB010000001.1"/>
</dbReference>
<organism evidence="8 9">
    <name type="scientific">Agaribacillus aureus</name>
    <dbReference type="NCBI Taxonomy" id="3051825"/>
    <lineage>
        <taxon>Bacteria</taxon>
        <taxon>Pseudomonadati</taxon>
        <taxon>Bacteroidota</taxon>
        <taxon>Cytophagia</taxon>
        <taxon>Cytophagales</taxon>
        <taxon>Splendidivirgaceae</taxon>
        <taxon>Agaribacillus</taxon>
    </lineage>
</organism>
<evidence type="ECO:0000313" key="8">
    <source>
        <dbReference type="EMBL" id="MDN5210487.1"/>
    </source>
</evidence>
<keyword evidence="9" id="KW-1185">Reference proteome</keyword>
<evidence type="ECO:0000259" key="6">
    <source>
        <dbReference type="Pfam" id="PF01243"/>
    </source>
</evidence>
<keyword evidence="4 5" id="KW-0560">Oxidoreductase</keyword>
<feature type="binding site" evidence="5">
    <location>
        <position position="196"/>
    </location>
    <ligand>
        <name>FMN</name>
        <dbReference type="ChEBI" id="CHEBI:58210"/>
    </ligand>
</feature>
<dbReference type="PANTHER" id="PTHR10851">
    <property type="entry name" value="PYRIDOXINE-5-PHOSPHATE OXIDASE"/>
    <property type="match status" value="1"/>
</dbReference>
<comment type="caution">
    <text evidence="8">The sequence shown here is derived from an EMBL/GenBank/DDBJ whole genome shotgun (WGS) entry which is preliminary data.</text>
</comment>
<keyword evidence="3 5" id="KW-0288">FMN</keyword>
<dbReference type="NCBIfam" id="TIGR00558">
    <property type="entry name" value="pdxH"/>
    <property type="match status" value="1"/>
</dbReference>
<dbReference type="PROSITE" id="PS01064">
    <property type="entry name" value="PYRIDOX_OXIDASE"/>
    <property type="match status" value="1"/>
</dbReference>
<evidence type="ECO:0000256" key="1">
    <source>
        <dbReference type="ARBA" id="ARBA00007301"/>
    </source>
</evidence>
<feature type="binding site" evidence="5">
    <location>
        <begin position="192"/>
        <end position="194"/>
    </location>
    <ligand>
        <name>substrate</name>
    </ligand>
</feature>
<evidence type="ECO:0000256" key="2">
    <source>
        <dbReference type="ARBA" id="ARBA00022630"/>
    </source>
</evidence>
<feature type="binding site" evidence="5">
    <location>
        <position position="84"/>
    </location>
    <ligand>
        <name>FMN</name>
        <dbReference type="ChEBI" id="CHEBI:58210"/>
    </ligand>
</feature>
<proteinExistence type="inferred from homology"/>
<feature type="domain" description="Pyridoxine 5'-phosphate oxidase dimerisation C-terminal" evidence="7">
    <location>
        <begin position="173"/>
        <end position="214"/>
    </location>
</feature>
<dbReference type="Pfam" id="PF01243">
    <property type="entry name" value="PNPOx_N"/>
    <property type="match status" value="1"/>
</dbReference>
<dbReference type="InterPro" id="IPR011576">
    <property type="entry name" value="Pyridox_Oxase_N"/>
</dbReference>
<comment type="pathway">
    <text evidence="5">Cofactor metabolism; pyridoxal 5'-phosphate salvage; pyridoxal 5'-phosphate from pyridoxamine 5'-phosphate: step 1/1.</text>
</comment>
<comment type="pathway">
    <text evidence="5">Cofactor metabolism; pyridoxal 5'-phosphate salvage; pyridoxal 5'-phosphate from pyridoxine 5'-phosphate: step 1/1.</text>
</comment>
<dbReference type="InterPro" id="IPR019576">
    <property type="entry name" value="Pyridoxamine_oxidase_dimer_C"/>
</dbReference>
<feature type="binding site" evidence="5">
    <location>
        <begin position="77"/>
        <end position="78"/>
    </location>
    <ligand>
        <name>FMN</name>
        <dbReference type="ChEBI" id="CHEBI:58210"/>
    </ligand>
</feature>
<keyword evidence="5" id="KW-0664">Pyridoxine biosynthesis</keyword>
<dbReference type="GO" id="GO:0004733">
    <property type="term" value="F:pyridoxamine phosphate oxidase activity"/>
    <property type="evidence" value="ECO:0007669"/>
    <property type="project" value="UniProtKB-EC"/>
</dbReference>
<evidence type="ECO:0000259" key="7">
    <source>
        <dbReference type="Pfam" id="PF10590"/>
    </source>
</evidence>
<feature type="binding site" evidence="5">
    <location>
        <position position="186"/>
    </location>
    <ligand>
        <name>FMN</name>
        <dbReference type="ChEBI" id="CHEBI:58210"/>
    </ligand>
</feature>
<evidence type="ECO:0000313" key="9">
    <source>
        <dbReference type="Proteomes" id="UP001172083"/>
    </source>
</evidence>
<feature type="binding site" evidence="5">
    <location>
        <begin position="141"/>
        <end position="142"/>
    </location>
    <ligand>
        <name>FMN</name>
        <dbReference type="ChEBI" id="CHEBI:58210"/>
    </ligand>
</feature>
<protein>
    <recommendedName>
        <fullName evidence="5">Pyridoxine/pyridoxamine 5'-phosphate oxidase</fullName>
        <ecNumber evidence="5">1.4.3.5</ecNumber>
    </recommendedName>
    <alternativeName>
        <fullName evidence="5">PNP/PMP oxidase</fullName>
        <shortName evidence="5">PNPOx</shortName>
    </alternativeName>
    <alternativeName>
        <fullName evidence="5">Pyridoxal 5'-phosphate synthase</fullName>
    </alternativeName>
</protein>
<dbReference type="EMBL" id="JAUJEB010000001">
    <property type="protein sequence ID" value="MDN5210487.1"/>
    <property type="molecule type" value="Genomic_DNA"/>
</dbReference>
<comment type="function">
    <text evidence="5">Catalyzes the oxidation of either pyridoxine 5'-phosphate (PNP) or pyridoxamine 5'-phosphate (PMP) into pyridoxal 5'-phosphate (PLP).</text>
</comment>
<dbReference type="PIRSF" id="PIRSF000190">
    <property type="entry name" value="Pyd_amn-ph_oxd"/>
    <property type="match status" value="1"/>
</dbReference>
<dbReference type="Pfam" id="PF10590">
    <property type="entry name" value="PNP_phzG_C"/>
    <property type="match status" value="1"/>
</dbReference>
<sequence length="214" mass="24558">MKSDLASIRNDYQQKSLSRQNVCGNPLDQFEQWFEEATEAEIIEPTAMNLSTVSSNGRPSARIVLLKGINDNAFQFYTNYDSQKGNDLAQNPFAALTFFWPELERQIRIEGKVEKLDAATSEDYFSTRPRDSKIGAWASPQSQVIESRVFLEENVKHLTEKYSGIEVPKPAHWGGYQLSPDKLEFWQGRSSRLHDRIVYRLTAPGQWQIERLAP</sequence>
<comment type="similarity">
    <text evidence="1 5">Belongs to the pyridoxamine 5'-phosphate oxidase family.</text>
</comment>
<dbReference type="HAMAP" id="MF_01629">
    <property type="entry name" value="PdxH"/>
    <property type="match status" value="1"/>
</dbReference>
<dbReference type="PANTHER" id="PTHR10851:SF0">
    <property type="entry name" value="PYRIDOXINE-5'-PHOSPHATE OXIDASE"/>
    <property type="match status" value="1"/>
</dbReference>
<dbReference type="NCBIfam" id="NF004231">
    <property type="entry name" value="PRK05679.1"/>
    <property type="match status" value="1"/>
</dbReference>
<feature type="binding site" evidence="5">
    <location>
        <begin position="62"/>
        <end position="67"/>
    </location>
    <ligand>
        <name>FMN</name>
        <dbReference type="ChEBI" id="CHEBI:58210"/>
    </ligand>
</feature>
<comment type="caution">
    <text evidence="5">Lacks conserved residue(s) required for the propagation of feature annotation.</text>
</comment>
<feature type="binding site" evidence="5">
    <location>
        <position position="67"/>
    </location>
    <ligand>
        <name>substrate</name>
    </ligand>
</feature>
<dbReference type="EC" id="1.4.3.5" evidence="5"/>
<feature type="binding site" evidence="5">
    <location>
        <position position="128"/>
    </location>
    <ligand>
        <name>substrate</name>
    </ligand>
</feature>
<accession>A0ABT8KYF9</accession>
<dbReference type="Proteomes" id="UP001172083">
    <property type="component" value="Unassembled WGS sequence"/>
</dbReference>
<feature type="binding site" evidence="5">
    <location>
        <position position="106"/>
    </location>
    <ligand>
        <name>FMN</name>
        <dbReference type="ChEBI" id="CHEBI:58210"/>
    </ligand>
</feature>
<comment type="cofactor">
    <cofactor evidence="5">
        <name>FMN</name>
        <dbReference type="ChEBI" id="CHEBI:58210"/>
    </cofactor>
    <text evidence="5">Binds 1 FMN per subunit.</text>
</comment>
<evidence type="ECO:0000256" key="5">
    <source>
        <dbReference type="HAMAP-Rule" id="MF_01629"/>
    </source>
</evidence>
<name>A0ABT8KYF9_9BACT</name>
<dbReference type="Gene3D" id="2.30.110.10">
    <property type="entry name" value="Electron Transport, Fmn-binding Protein, Chain A"/>
    <property type="match status" value="1"/>
</dbReference>
<evidence type="ECO:0000256" key="4">
    <source>
        <dbReference type="ARBA" id="ARBA00023002"/>
    </source>
</evidence>
<dbReference type="InterPro" id="IPR012349">
    <property type="entry name" value="Split_barrel_FMN-bd"/>
</dbReference>
<comment type="catalytic activity">
    <reaction evidence="5">
        <text>pyridoxine 5'-phosphate + O2 = pyridoxal 5'-phosphate + H2O2</text>
        <dbReference type="Rhea" id="RHEA:15149"/>
        <dbReference type="ChEBI" id="CHEBI:15379"/>
        <dbReference type="ChEBI" id="CHEBI:16240"/>
        <dbReference type="ChEBI" id="CHEBI:58589"/>
        <dbReference type="ChEBI" id="CHEBI:597326"/>
        <dbReference type="EC" id="1.4.3.5"/>
    </reaction>
</comment>
<dbReference type="InterPro" id="IPR000659">
    <property type="entry name" value="Pyridox_Oxase"/>
</dbReference>
<feature type="binding site" evidence="5">
    <location>
        <position position="132"/>
    </location>
    <ligand>
        <name>substrate</name>
    </ligand>
</feature>
<reference evidence="8" key="1">
    <citation type="submission" date="2023-06" db="EMBL/GenBank/DDBJ databases">
        <title>Genomic of Agaribacillus aureum.</title>
        <authorList>
            <person name="Wang G."/>
        </authorList>
    </citation>
    <scope>NUCLEOTIDE SEQUENCE</scope>
    <source>
        <strain evidence="8">BMA12</strain>
    </source>
</reference>
<dbReference type="SUPFAM" id="SSF50475">
    <property type="entry name" value="FMN-binding split barrel"/>
    <property type="match status" value="1"/>
</dbReference>